<proteinExistence type="predicted"/>
<evidence type="ECO:0000259" key="2">
    <source>
        <dbReference type="SMART" id="SM00421"/>
    </source>
</evidence>
<dbReference type="Pfam" id="PF00196">
    <property type="entry name" value="GerE"/>
    <property type="match status" value="1"/>
</dbReference>
<protein>
    <recommendedName>
        <fullName evidence="2">HTH luxR-type domain-containing protein</fullName>
    </recommendedName>
</protein>
<evidence type="ECO:0000256" key="1">
    <source>
        <dbReference type="ARBA" id="ARBA00023125"/>
    </source>
</evidence>
<sequence length="236" mass="26747">METESLINHKAQPGVVIDIVTANHYLEKALSLLASEHTGAVVTFIAKEGGNVTRNNQAAVRLCLMDIDCICAQRGRWDHLSERITLADSVTFLSFSKLFLYSVPYLCVSGPLERIREAFGYLINNIKKNTATLSYGRLVSSLNAFEQDVFLFLMSCKENQEISLALRVSDKSVYRIKSQVMKKFEAKDRRDLHKLLNLGEFMRSHRPIQLPDETSHNRFDNLRLLSGAEVDDLSVH</sequence>
<dbReference type="InterPro" id="IPR036388">
    <property type="entry name" value="WH-like_DNA-bd_sf"/>
</dbReference>
<dbReference type="Gene3D" id="1.10.10.10">
    <property type="entry name" value="Winged helix-like DNA-binding domain superfamily/Winged helix DNA-binding domain"/>
    <property type="match status" value="1"/>
</dbReference>
<dbReference type="SMART" id="SM00421">
    <property type="entry name" value="HTH_LUXR"/>
    <property type="match status" value="1"/>
</dbReference>
<dbReference type="InterPro" id="IPR000792">
    <property type="entry name" value="Tscrpt_reg_LuxR_C"/>
</dbReference>
<accession>A0ABY3P729</accession>
<organism evidence="3 4">
    <name type="scientific">Lelliottia nimipressuralis</name>
    <dbReference type="NCBI Taxonomy" id="69220"/>
    <lineage>
        <taxon>Bacteria</taxon>
        <taxon>Pseudomonadati</taxon>
        <taxon>Pseudomonadota</taxon>
        <taxon>Gammaproteobacteria</taxon>
        <taxon>Enterobacterales</taxon>
        <taxon>Enterobacteriaceae</taxon>
        <taxon>Lelliottia</taxon>
    </lineage>
</organism>
<dbReference type="Proteomes" id="UP000323910">
    <property type="component" value="Unassembled WGS sequence"/>
</dbReference>
<keyword evidence="1" id="KW-0238">DNA-binding</keyword>
<keyword evidence="4" id="KW-1185">Reference proteome</keyword>
<dbReference type="SUPFAM" id="SSF46894">
    <property type="entry name" value="C-terminal effector domain of the bipartite response regulators"/>
    <property type="match status" value="1"/>
</dbReference>
<name>A0ABY3P729_9ENTR</name>
<dbReference type="InterPro" id="IPR016032">
    <property type="entry name" value="Sig_transdc_resp-reg_C-effctor"/>
</dbReference>
<evidence type="ECO:0000313" key="4">
    <source>
        <dbReference type="Proteomes" id="UP000323910"/>
    </source>
</evidence>
<reference evidence="3 4" key="1">
    <citation type="submission" date="2019-08" db="EMBL/GenBank/DDBJ databases">
        <title>The draft genome of Lelliottia nimipressuralis strain CICC 24156.</title>
        <authorList>
            <person name="Wu W."/>
            <person name="Feng Y."/>
            <person name="Zong Z."/>
        </authorList>
    </citation>
    <scope>NUCLEOTIDE SEQUENCE [LARGE SCALE GENOMIC DNA]</scope>
    <source>
        <strain evidence="3 4">CICC 24156</strain>
    </source>
</reference>
<evidence type="ECO:0000313" key="3">
    <source>
        <dbReference type="EMBL" id="TYT34854.1"/>
    </source>
</evidence>
<feature type="domain" description="HTH luxR-type" evidence="2">
    <location>
        <begin position="139"/>
        <end position="196"/>
    </location>
</feature>
<dbReference type="EMBL" id="VTFR01000002">
    <property type="protein sequence ID" value="TYT34854.1"/>
    <property type="molecule type" value="Genomic_DNA"/>
</dbReference>
<comment type="caution">
    <text evidence="3">The sequence shown here is derived from an EMBL/GenBank/DDBJ whole genome shotgun (WGS) entry which is preliminary data.</text>
</comment>
<gene>
    <name evidence="3" type="ORF">FZO59_04225</name>
</gene>
<dbReference type="RefSeq" id="WP_129034957.1">
    <property type="nucleotide sequence ID" value="NZ_SDDX01000007.1"/>
</dbReference>